<keyword evidence="2" id="KW-1185">Reference proteome</keyword>
<dbReference type="Proteomes" id="UP000726170">
    <property type="component" value="Unassembled WGS sequence"/>
</dbReference>
<sequence length="89" mass="10079">MLLALLCEIAKGENYSNRNLANKLNTSEEVVIQIKKELEDRKYIKIYDEKNCSPSKCSGCTACSTSKTNNIPKMWELTDKGKKAVSKYI</sequence>
<reference evidence="1 2" key="1">
    <citation type="submission" date="2021-06" db="EMBL/GenBank/DDBJ databases">
        <authorList>
            <person name="Sun Q."/>
            <person name="Li D."/>
        </authorList>
    </citation>
    <scope>NUCLEOTIDE SEQUENCE [LARGE SCALE GENOMIC DNA]</scope>
    <source>
        <strain evidence="1 2">MSJ-11</strain>
    </source>
</reference>
<dbReference type="EMBL" id="JAHLQF010000002">
    <property type="protein sequence ID" value="MBU5484659.1"/>
    <property type="molecule type" value="Genomic_DNA"/>
</dbReference>
<protein>
    <recommendedName>
        <fullName evidence="3">Transcriptional regulator HTH-type FeoC domain-containing protein</fullName>
    </recommendedName>
</protein>
<accession>A0ABS6EJS8</accession>
<name>A0ABS6EJS8_9CLOT</name>
<organism evidence="1 2">
    <name type="scientific">Clostridium mobile</name>
    <dbReference type="NCBI Taxonomy" id="2841512"/>
    <lineage>
        <taxon>Bacteria</taxon>
        <taxon>Bacillati</taxon>
        <taxon>Bacillota</taxon>
        <taxon>Clostridia</taxon>
        <taxon>Eubacteriales</taxon>
        <taxon>Clostridiaceae</taxon>
        <taxon>Clostridium</taxon>
    </lineage>
</organism>
<evidence type="ECO:0008006" key="3">
    <source>
        <dbReference type="Google" id="ProtNLM"/>
    </source>
</evidence>
<gene>
    <name evidence="1" type="ORF">KQI86_09975</name>
</gene>
<comment type="caution">
    <text evidence="1">The sequence shown here is derived from an EMBL/GenBank/DDBJ whole genome shotgun (WGS) entry which is preliminary data.</text>
</comment>
<evidence type="ECO:0000313" key="1">
    <source>
        <dbReference type="EMBL" id="MBU5484659.1"/>
    </source>
</evidence>
<dbReference type="RefSeq" id="WP_216439122.1">
    <property type="nucleotide sequence ID" value="NZ_JAHLQF010000002.1"/>
</dbReference>
<proteinExistence type="predicted"/>
<evidence type="ECO:0000313" key="2">
    <source>
        <dbReference type="Proteomes" id="UP000726170"/>
    </source>
</evidence>